<keyword evidence="1" id="KW-0614">Plasmid</keyword>
<dbReference type="EMBL" id="BBQY01000005">
    <property type="protein sequence ID" value="GBH30772.1"/>
    <property type="molecule type" value="Genomic_DNA"/>
</dbReference>
<reference evidence="2 4" key="1">
    <citation type="submission" date="2014-12" db="EMBL/GenBank/DDBJ databases">
        <title>Whole genome sequencing of Sphingobium xenophagum OW59.</title>
        <authorList>
            <person name="Ohta Y."/>
            <person name="Nishi S."/>
            <person name="Hatada Y."/>
        </authorList>
    </citation>
    <scope>NUCLEOTIDE SEQUENCE [LARGE SCALE GENOMIC DNA]</scope>
    <source>
        <strain evidence="2 4">OW59</strain>
    </source>
</reference>
<dbReference type="Proteomes" id="UP000217141">
    <property type="component" value="Plasmid p2"/>
</dbReference>
<geneLocation type="plasmid" evidence="1 3">
    <name>p2</name>
</geneLocation>
<dbReference type="STRING" id="1192759.GCA_000277525_04049"/>
<reference evidence="1 3" key="2">
    <citation type="submission" date="2017-08" db="EMBL/GenBank/DDBJ databases">
        <title>Whole Genome Sequence of Sphingobium hydrophobicum C1: Insights into Adaption to the Electronic-waste Contaminated Sediment.</title>
        <authorList>
            <person name="Song D."/>
            <person name="Chen X."/>
            <person name="Xu M."/>
        </authorList>
    </citation>
    <scope>NUCLEOTIDE SEQUENCE [LARGE SCALE GENOMIC DNA]</scope>
    <source>
        <strain evidence="1 3">C1</strain>
        <plasmid evidence="1 3">p2</plasmid>
    </source>
</reference>
<name>A0A249MZ96_SPHXE</name>
<sequence>MDFEDLKARVIELRETQQSIASVVQDQPPDWRKEVVRLRLELSRKLGFVSNSTNDWQAHASASAAWSRFRKNLSVLRAALAEHQARWPAVALDERATDFQASTRRIRKAFDDLEQGLAELQLAASRSNPT</sequence>
<protein>
    <submittedName>
        <fullName evidence="1">Uncharacterized protein</fullName>
    </submittedName>
</protein>
<keyword evidence="4" id="KW-1185">Reference proteome</keyword>
<dbReference type="Proteomes" id="UP000290975">
    <property type="component" value="Unassembled WGS sequence"/>
</dbReference>
<evidence type="ECO:0000313" key="4">
    <source>
        <dbReference type="Proteomes" id="UP000290975"/>
    </source>
</evidence>
<dbReference type="RefSeq" id="WP_017184803.1">
    <property type="nucleotide sequence ID" value="NZ_BBQY01000005.1"/>
</dbReference>
<evidence type="ECO:0000313" key="1">
    <source>
        <dbReference type="EMBL" id="ASY46701.1"/>
    </source>
</evidence>
<dbReference type="AlphaFoldDB" id="A0A249MZ96"/>
<proteinExistence type="predicted"/>
<evidence type="ECO:0000313" key="3">
    <source>
        <dbReference type="Proteomes" id="UP000217141"/>
    </source>
</evidence>
<gene>
    <name evidence="1" type="ORF">CJD35_19585</name>
    <name evidence="2" type="ORF">MBESOW_P2027</name>
</gene>
<accession>A0A401J2A6</accession>
<accession>A0A249MZ96</accession>
<organism evidence="1 3">
    <name type="scientific">Sphingobium xenophagum</name>
    <dbReference type="NCBI Taxonomy" id="121428"/>
    <lineage>
        <taxon>Bacteria</taxon>
        <taxon>Pseudomonadati</taxon>
        <taxon>Pseudomonadota</taxon>
        <taxon>Alphaproteobacteria</taxon>
        <taxon>Sphingomonadales</taxon>
        <taxon>Sphingomonadaceae</taxon>
        <taxon>Sphingobium</taxon>
    </lineage>
</organism>
<dbReference type="EMBL" id="CP022748">
    <property type="protein sequence ID" value="ASY46701.1"/>
    <property type="molecule type" value="Genomic_DNA"/>
</dbReference>
<dbReference type="KEGG" id="shyd:CJD35_19585"/>
<evidence type="ECO:0000313" key="2">
    <source>
        <dbReference type="EMBL" id="GBH30772.1"/>
    </source>
</evidence>